<dbReference type="EMBL" id="CP019481">
    <property type="protein sequence ID" value="UQC91107.1"/>
    <property type="molecule type" value="Genomic_DNA"/>
</dbReference>
<sequence length="57" mass="6158">MPRKYVIDVQFGDALGFIPAVAYALTQGHVRIFVLTVAVVRGCGHPKFLAGNRNDAS</sequence>
<dbReference type="RefSeq" id="XP_049152706.1">
    <property type="nucleotide sequence ID" value="XM_049295559.1"/>
</dbReference>
<reference evidence="1" key="1">
    <citation type="journal article" date="2021" name="Mol. Plant Microbe Interact.">
        <title>Complete Genome Sequence of the Plant-Pathogenic Fungus Colletotrichum lupini.</title>
        <authorList>
            <person name="Baroncelli R."/>
            <person name="Pensec F."/>
            <person name="Da Lio D."/>
            <person name="Boufleur T."/>
            <person name="Vicente I."/>
            <person name="Sarrocco S."/>
            <person name="Picot A."/>
            <person name="Baraldi E."/>
            <person name="Sukno S."/>
            <person name="Thon M."/>
            <person name="Le Floch G."/>
        </authorList>
    </citation>
    <scope>NUCLEOTIDE SEQUENCE</scope>
    <source>
        <strain evidence="1">IMI 504893</strain>
    </source>
</reference>
<keyword evidence="2" id="KW-1185">Reference proteome</keyword>
<organism evidence="1 2">
    <name type="scientific">Colletotrichum lupini</name>
    <dbReference type="NCBI Taxonomy" id="145971"/>
    <lineage>
        <taxon>Eukaryota</taxon>
        <taxon>Fungi</taxon>
        <taxon>Dikarya</taxon>
        <taxon>Ascomycota</taxon>
        <taxon>Pezizomycotina</taxon>
        <taxon>Sordariomycetes</taxon>
        <taxon>Hypocreomycetidae</taxon>
        <taxon>Glomerellales</taxon>
        <taxon>Glomerellaceae</taxon>
        <taxon>Colletotrichum</taxon>
        <taxon>Colletotrichum acutatum species complex</taxon>
    </lineage>
</organism>
<protein>
    <submittedName>
        <fullName evidence="1">Uncharacterized protein</fullName>
    </submittedName>
</protein>
<dbReference type="Proteomes" id="UP000830671">
    <property type="component" value="Chromosome 9"/>
</dbReference>
<name>A0A9Q8T8H8_9PEZI</name>
<accession>A0A9Q8T8H8</accession>
<evidence type="ECO:0000313" key="1">
    <source>
        <dbReference type="EMBL" id="UQC91107.1"/>
    </source>
</evidence>
<dbReference type="AlphaFoldDB" id="A0A9Q8T8H8"/>
<gene>
    <name evidence="1" type="ORF">CLUP02_16641</name>
</gene>
<evidence type="ECO:0000313" key="2">
    <source>
        <dbReference type="Proteomes" id="UP000830671"/>
    </source>
</evidence>
<dbReference type="GeneID" id="73350569"/>
<proteinExistence type="predicted"/>
<dbReference type="KEGG" id="clup:CLUP02_16641"/>